<sequence length="307" mass="34648">MRALESFIIDSLGLTTLPPYLPVFLYAFLGFSLVHQILAPWGSRRWFPAAYGSKNARVQNSWSIHVVSQIHTLIIVPYAAWVLWHESPARGADRAFGWDEQVGYVHAIACGYFLWDSLDAVINFTDLGFVVHGVACLAIYTMSYKPFVAYYGTRCLLWETSTFFLNIHWFMDKTNRTGSTAQLVNGFFLLSAFFSVRLIYGGKVSYDFLQTLIQVRHEVPLAYILVYGLGNVVLTSLNWFWFYKMISALRRRFHDTDKAPKEQRRLVRGVQPKGNGNGTGHGEEAAHAHSDAEEGNVGAVGNGYGTR</sequence>
<keyword evidence="3 7" id="KW-1133">Transmembrane helix</keyword>
<feature type="region of interest" description="Disordered" evidence="6">
    <location>
        <begin position="260"/>
        <end position="307"/>
    </location>
</feature>
<evidence type="ECO:0000256" key="7">
    <source>
        <dbReference type="SAM" id="Phobius"/>
    </source>
</evidence>
<feature type="transmembrane region" description="Helical" evidence="7">
    <location>
        <begin position="62"/>
        <end position="84"/>
    </location>
</feature>
<dbReference type="Pfam" id="PF03798">
    <property type="entry name" value="TRAM_LAG1_CLN8"/>
    <property type="match status" value="1"/>
</dbReference>
<evidence type="ECO:0000256" key="1">
    <source>
        <dbReference type="ARBA" id="ARBA00004141"/>
    </source>
</evidence>
<evidence type="ECO:0000313" key="9">
    <source>
        <dbReference type="EMBL" id="KAF5380871.1"/>
    </source>
</evidence>
<feature type="compositionally biased region" description="Basic and acidic residues" evidence="6">
    <location>
        <begin position="281"/>
        <end position="292"/>
    </location>
</feature>
<evidence type="ECO:0000256" key="6">
    <source>
        <dbReference type="SAM" id="MobiDB-lite"/>
    </source>
</evidence>
<keyword evidence="2 5" id="KW-0812">Transmembrane</keyword>
<evidence type="ECO:0000313" key="10">
    <source>
        <dbReference type="Proteomes" id="UP000565441"/>
    </source>
</evidence>
<gene>
    <name evidence="9" type="ORF">D9615_004148</name>
</gene>
<keyword evidence="4 5" id="KW-0472">Membrane</keyword>
<dbReference type="PANTHER" id="PTHR13439:SF0">
    <property type="entry name" value="TOPOISOMERASE I DAMAGE AFFECTED PROTEIN 4"/>
    <property type="match status" value="1"/>
</dbReference>
<evidence type="ECO:0000256" key="3">
    <source>
        <dbReference type="ARBA" id="ARBA00022989"/>
    </source>
</evidence>
<dbReference type="InterPro" id="IPR006634">
    <property type="entry name" value="TLC-dom"/>
</dbReference>
<comment type="subcellular location">
    <subcellularLocation>
        <location evidence="1">Membrane</location>
        <topology evidence="1">Multi-pass membrane protein</topology>
    </subcellularLocation>
</comment>
<dbReference type="PANTHER" id="PTHR13439">
    <property type="entry name" value="CT120 PROTEIN"/>
    <property type="match status" value="1"/>
</dbReference>
<feature type="transmembrane region" description="Helical" evidence="7">
    <location>
        <begin position="220"/>
        <end position="242"/>
    </location>
</feature>
<organism evidence="9 10">
    <name type="scientific">Tricholomella constricta</name>
    <dbReference type="NCBI Taxonomy" id="117010"/>
    <lineage>
        <taxon>Eukaryota</taxon>
        <taxon>Fungi</taxon>
        <taxon>Dikarya</taxon>
        <taxon>Basidiomycota</taxon>
        <taxon>Agaricomycotina</taxon>
        <taxon>Agaricomycetes</taxon>
        <taxon>Agaricomycetidae</taxon>
        <taxon>Agaricales</taxon>
        <taxon>Tricholomatineae</taxon>
        <taxon>Lyophyllaceae</taxon>
        <taxon>Tricholomella</taxon>
    </lineage>
</organism>
<feature type="transmembrane region" description="Helical" evidence="7">
    <location>
        <begin position="20"/>
        <end position="41"/>
    </location>
</feature>
<feature type="compositionally biased region" description="Gly residues" evidence="6">
    <location>
        <begin position="298"/>
        <end position="307"/>
    </location>
</feature>
<dbReference type="GO" id="GO:0055088">
    <property type="term" value="P:lipid homeostasis"/>
    <property type="evidence" value="ECO:0007669"/>
    <property type="project" value="TreeGrafter"/>
</dbReference>
<accession>A0A8H5M4X5</accession>
<dbReference type="GO" id="GO:0016020">
    <property type="term" value="C:membrane"/>
    <property type="evidence" value="ECO:0007669"/>
    <property type="project" value="UniProtKB-SubCell"/>
</dbReference>
<comment type="caution">
    <text evidence="9">The sequence shown here is derived from an EMBL/GenBank/DDBJ whole genome shotgun (WGS) entry which is preliminary data.</text>
</comment>
<keyword evidence="10" id="KW-1185">Reference proteome</keyword>
<proteinExistence type="predicted"/>
<evidence type="ECO:0000259" key="8">
    <source>
        <dbReference type="PROSITE" id="PS50922"/>
    </source>
</evidence>
<dbReference type="SMART" id="SM00724">
    <property type="entry name" value="TLC"/>
    <property type="match status" value="1"/>
</dbReference>
<evidence type="ECO:0000256" key="4">
    <source>
        <dbReference type="ARBA" id="ARBA00023136"/>
    </source>
</evidence>
<reference evidence="9 10" key="1">
    <citation type="journal article" date="2020" name="ISME J.">
        <title>Uncovering the hidden diversity of litter-decomposition mechanisms in mushroom-forming fungi.</title>
        <authorList>
            <person name="Floudas D."/>
            <person name="Bentzer J."/>
            <person name="Ahren D."/>
            <person name="Johansson T."/>
            <person name="Persson P."/>
            <person name="Tunlid A."/>
        </authorList>
    </citation>
    <scope>NUCLEOTIDE SEQUENCE [LARGE SCALE GENOMIC DNA]</scope>
    <source>
        <strain evidence="9 10">CBS 661.87</strain>
    </source>
</reference>
<dbReference type="InterPro" id="IPR050846">
    <property type="entry name" value="TLCD"/>
</dbReference>
<name>A0A8H5M4X5_9AGAR</name>
<dbReference type="PROSITE" id="PS50922">
    <property type="entry name" value="TLC"/>
    <property type="match status" value="1"/>
</dbReference>
<evidence type="ECO:0000256" key="2">
    <source>
        <dbReference type="ARBA" id="ARBA00022692"/>
    </source>
</evidence>
<feature type="domain" description="TLC" evidence="8">
    <location>
        <begin position="57"/>
        <end position="254"/>
    </location>
</feature>
<dbReference type="GO" id="GO:0005783">
    <property type="term" value="C:endoplasmic reticulum"/>
    <property type="evidence" value="ECO:0007669"/>
    <property type="project" value="TreeGrafter"/>
</dbReference>
<dbReference type="OrthoDB" id="10266980at2759"/>
<feature type="transmembrane region" description="Helical" evidence="7">
    <location>
        <begin position="183"/>
        <end position="200"/>
    </location>
</feature>
<dbReference type="EMBL" id="JAACJP010000012">
    <property type="protein sequence ID" value="KAF5380871.1"/>
    <property type="molecule type" value="Genomic_DNA"/>
</dbReference>
<dbReference type="AlphaFoldDB" id="A0A8H5M4X5"/>
<dbReference type="Proteomes" id="UP000565441">
    <property type="component" value="Unassembled WGS sequence"/>
</dbReference>
<evidence type="ECO:0000256" key="5">
    <source>
        <dbReference type="PROSITE-ProRule" id="PRU00205"/>
    </source>
</evidence>
<feature type="transmembrane region" description="Helical" evidence="7">
    <location>
        <begin position="122"/>
        <end position="142"/>
    </location>
</feature>
<protein>
    <recommendedName>
        <fullName evidence="8">TLC domain-containing protein</fullName>
    </recommendedName>
</protein>